<evidence type="ECO:0000256" key="2">
    <source>
        <dbReference type="ARBA" id="ARBA00004123"/>
    </source>
</evidence>
<evidence type="ECO:0000256" key="3">
    <source>
        <dbReference type="ARBA" id="ARBA00005646"/>
    </source>
</evidence>
<feature type="compositionally biased region" description="Basic and acidic residues" evidence="10">
    <location>
        <begin position="717"/>
        <end position="733"/>
    </location>
</feature>
<evidence type="ECO:0000256" key="6">
    <source>
        <dbReference type="ARBA" id="ARBA00023004"/>
    </source>
</evidence>
<dbReference type="InterPro" id="IPR003651">
    <property type="entry name" value="Endonuclease3_FeS-loop_motif"/>
</dbReference>
<feature type="compositionally biased region" description="Basic residues" evidence="10">
    <location>
        <begin position="259"/>
        <end position="279"/>
    </location>
</feature>
<feature type="region of interest" description="Disordered" evidence="10">
    <location>
        <begin position="1213"/>
        <end position="1242"/>
    </location>
</feature>
<feature type="compositionally biased region" description="Basic and acidic residues" evidence="10">
    <location>
        <begin position="747"/>
        <end position="756"/>
    </location>
</feature>
<dbReference type="InterPro" id="IPR023170">
    <property type="entry name" value="HhH_base_excis_C"/>
</dbReference>
<dbReference type="SMART" id="SM00525">
    <property type="entry name" value="FES"/>
    <property type="match status" value="1"/>
</dbReference>
<keyword evidence="9" id="KW-0539">Nucleus</keyword>
<dbReference type="InterPro" id="IPR044811">
    <property type="entry name" value="DME/ROS1"/>
</dbReference>
<organism evidence="12 13">
    <name type="scientific">Lithospermum erythrorhizon</name>
    <name type="common">Purple gromwell</name>
    <name type="synonym">Lithospermum officinale var. erythrorhizon</name>
    <dbReference type="NCBI Taxonomy" id="34254"/>
    <lineage>
        <taxon>Eukaryota</taxon>
        <taxon>Viridiplantae</taxon>
        <taxon>Streptophyta</taxon>
        <taxon>Embryophyta</taxon>
        <taxon>Tracheophyta</taxon>
        <taxon>Spermatophyta</taxon>
        <taxon>Magnoliopsida</taxon>
        <taxon>eudicotyledons</taxon>
        <taxon>Gunneridae</taxon>
        <taxon>Pentapetalae</taxon>
        <taxon>asterids</taxon>
        <taxon>lamiids</taxon>
        <taxon>Boraginales</taxon>
        <taxon>Boraginaceae</taxon>
        <taxon>Boraginoideae</taxon>
        <taxon>Lithospermeae</taxon>
        <taxon>Lithospermum</taxon>
    </lineage>
</organism>
<feature type="compositionally biased region" description="Polar residues" evidence="10">
    <location>
        <begin position="235"/>
        <end position="252"/>
    </location>
</feature>
<evidence type="ECO:0000256" key="4">
    <source>
        <dbReference type="ARBA" id="ARBA00022485"/>
    </source>
</evidence>
<dbReference type="GO" id="GO:0051539">
    <property type="term" value="F:4 iron, 4 sulfur cluster binding"/>
    <property type="evidence" value="ECO:0007669"/>
    <property type="project" value="UniProtKB-KW"/>
</dbReference>
<proteinExistence type="inferred from homology"/>
<feature type="region of interest" description="Disordered" evidence="10">
    <location>
        <begin position="226"/>
        <end position="310"/>
    </location>
</feature>
<dbReference type="Proteomes" id="UP001454036">
    <property type="component" value="Unassembled WGS sequence"/>
</dbReference>
<dbReference type="GO" id="GO:0019104">
    <property type="term" value="F:DNA N-glycosylase activity"/>
    <property type="evidence" value="ECO:0007669"/>
    <property type="project" value="InterPro"/>
</dbReference>
<dbReference type="CDD" id="cd00056">
    <property type="entry name" value="ENDO3c"/>
    <property type="match status" value="1"/>
</dbReference>
<keyword evidence="8 12" id="KW-0238">DNA-binding</keyword>
<sequence>MNGQNVGNSWMSITQGKPVLTRSKLIPTESTQIETSNWQDLLGIYGGLLQEEIPSNGVEQPNLSSPAAATKRVTSPVVFGDQDRPISHGSSICNSYQKNVYNISQEPIDGFPIPYWPFNNLHSPLRAESGQYSAASCFQLAPPSRIESGQYSAASRFQLAQPTRVESGQSSAPGCFQLAPVTPDQRNHLQNSQHCIQYSSTDQSSNWRSDQQKTLALSEQQNNLESSAGGITASPVENQSYLDGNQEGINLNRTPKEKTPKRRKHRPKVVRERKQKRNRTATTTINGEKQPKKRKYVRRKNTQESTPQTKNMAAEVKIPEVQSASKSCRRGINFDLIEAAEKINDRKTKEQQKGEVVYNLNSNYRNSDCRAVNNNDLASTMFKEKHQSYSTLEQHTATSTVISPSNQMLLGASSLLTSTAAACTANNHTLDVITRTLSMQNASHYQPILQNSSHYQPVLQNGYNILGEGIGKTVQTNSCYASTDTNPLLKSINLFNGNGVDNQRGSNRVYYQTSGVLGHIELNPLNCSQWRNQMDNNTKYYVGSSNINIQYPDIAEKSKVSDAYYGNLSRLPAFTSSTAKETGVNHGIYTGSSTSQYMKRMPDSYLGKGNILKKPMKAANQIPRNHHVNQMAVGDNFLKQNTSQQVRRYDEQMDNKMSKWQTISSSQNALVSSSHNGLVPVGNWNVPFPLTEVPSLNALVNVANSDLTSPGRHARPTQRDEVEMSKIKLPEKGKTRRPRIPKKATKKERMLSDRQNLHSKFPGAGSRDEKGYLELFNDILDQLQGLQIYESRAPIRGDDRNALVPYIGNGSVVPYKDPIKRRKPRPKVNLDPETNRLWNLLMWNEGSESTENMDKDTEERWEEERKVFRGRIDSFIARMHLVQGDRTFSPWKGSVVDSVIGVFLTQNVSDHLSSSAFMSLAAKFPLLSLEDDHHQNMSNVIVEEPDLQVTDPGGAISYHARILAQPVFYQSSTTCSETSEQRTEDIMARSSSGKKTKITEEEVVSSQSSCTSIVYQAIEEVKSNSDSNSAIEDQTVEGNFHPDQNQEEHGFQHEISYMFQEHQINVTASSLTLEGPKFWHLQEFATDDWQNPGRGCETHDYLSNFRMPHVQGFNPSSSLPYLQQQEVNLSEFSGEGGVYSFPQVQEEGDHYSKHIGQMTERLNAAPGQVTRMKKILAPNMTQRVPSFYHSDSISLSGPATDTSELAGILTQLTEGTQNDQSGQKGNPDKTKASANISNGRKRTIDRQIKKTFDWDSLRRQVQPLGSTKERSKNTMDSLNYEKLRNADVKEISETIKERGMNNMLAERMKDFLNRLVKEHGSIDLEWLRDVPPDKVKDYLLSIRGLGLKSVECVRLLTLHNVAFPVDTNVGRIAVRLGWVPLQPLPESLQLHLLEMYPVLESIQKYLWPRLCKLDQKTLYELHYQMITFGKVFCTKSRPNCNACPLRAECRHFASAFASARLALPGPEERSIVGSVPVAANDIPSMFIEPLLLPPADNPTEYRGPCNDEPTVEEPKTPEPSVGALESDIEDAFYDDTDEIPTINLNLEEFTTNFQTFMQEHMEMQGDISKAIVAVNPVTSYTTRQLKDVNRLRTEHYVYELPDSHPLLRTMDRREADDPSPYLLAIWSPGETADSVRPPESKCDNQASGSLCQQETCFTCNSIREADSKIVRGTILIPCRTAMRGSFPLNGTYFQVNEMFADHASSVEPIVVPRELIWNLSRRIVYFGTSVTSIFRGLTTAEIQLCFWRGFVCVRGFEQETRRPTPLVIRMHLPPSKQPKITNQQNRRT</sequence>
<dbReference type="GO" id="GO:0003906">
    <property type="term" value="F:DNA-(apurinic or apyrimidinic site) endonuclease activity"/>
    <property type="evidence" value="ECO:0007669"/>
    <property type="project" value="UniProtKB-ARBA"/>
</dbReference>
<evidence type="ECO:0000256" key="10">
    <source>
        <dbReference type="SAM" id="MobiDB-lite"/>
    </source>
</evidence>
<dbReference type="PANTHER" id="PTHR46213">
    <property type="entry name" value="TRANSCRIPTIONAL ACTIVATOR DEMETER"/>
    <property type="match status" value="1"/>
</dbReference>
<comment type="cofactor">
    <cofactor evidence="1">
        <name>[4Fe-4S] cluster</name>
        <dbReference type="ChEBI" id="CHEBI:49883"/>
    </cofactor>
</comment>
<dbReference type="SMART" id="SM00478">
    <property type="entry name" value="ENDO3c"/>
    <property type="match status" value="1"/>
</dbReference>
<evidence type="ECO:0000259" key="11">
    <source>
        <dbReference type="SMART" id="SM00478"/>
    </source>
</evidence>
<keyword evidence="13" id="KW-1185">Reference proteome</keyword>
<dbReference type="InterPro" id="IPR028925">
    <property type="entry name" value="RRM_DME"/>
</dbReference>
<evidence type="ECO:0000256" key="9">
    <source>
        <dbReference type="ARBA" id="ARBA00023242"/>
    </source>
</evidence>
<evidence type="ECO:0000256" key="8">
    <source>
        <dbReference type="ARBA" id="ARBA00023125"/>
    </source>
</evidence>
<protein>
    <submittedName>
        <fullName evidence="12">DNA-binding transcription factor</fullName>
    </submittedName>
</protein>
<keyword evidence="5" id="KW-0479">Metal-binding</keyword>
<gene>
    <name evidence="12" type="ORF">LIER_20139</name>
</gene>
<dbReference type="FunFam" id="1.10.1670.10:FF:000004">
    <property type="entry name" value="DNA glycosylase/AP lyase ROS1"/>
    <property type="match status" value="1"/>
</dbReference>
<keyword evidence="6" id="KW-0408">Iron</keyword>
<feature type="compositionally biased region" description="Polar residues" evidence="10">
    <location>
        <begin position="1213"/>
        <end position="1224"/>
    </location>
</feature>
<comment type="subcellular location">
    <subcellularLocation>
        <location evidence="2">Nucleus</location>
    </subcellularLocation>
</comment>
<dbReference type="GO" id="GO:0046872">
    <property type="term" value="F:metal ion binding"/>
    <property type="evidence" value="ECO:0007669"/>
    <property type="project" value="UniProtKB-KW"/>
</dbReference>
<dbReference type="EMBL" id="BAABME010005074">
    <property type="protein sequence ID" value="GAA0164531.1"/>
    <property type="molecule type" value="Genomic_DNA"/>
</dbReference>
<dbReference type="InterPro" id="IPR011257">
    <property type="entry name" value="DNA_glycosylase"/>
</dbReference>
<evidence type="ECO:0000256" key="7">
    <source>
        <dbReference type="ARBA" id="ARBA00023014"/>
    </source>
</evidence>
<dbReference type="GO" id="GO:0005634">
    <property type="term" value="C:nucleus"/>
    <property type="evidence" value="ECO:0007669"/>
    <property type="project" value="UniProtKB-SubCell"/>
</dbReference>
<dbReference type="GO" id="GO:0035514">
    <property type="term" value="F:DNA demethylase activity"/>
    <property type="evidence" value="ECO:0007669"/>
    <property type="project" value="InterPro"/>
</dbReference>
<dbReference type="Gene3D" id="1.10.1670.10">
    <property type="entry name" value="Helix-hairpin-Helix base-excision DNA repair enzymes (C-terminal)"/>
    <property type="match status" value="1"/>
</dbReference>
<reference evidence="12 13" key="1">
    <citation type="submission" date="2024-01" db="EMBL/GenBank/DDBJ databases">
        <title>The complete chloroplast genome sequence of Lithospermum erythrorhizon: insights into the phylogenetic relationship among Boraginaceae species and the maternal lineages of purple gromwells.</title>
        <authorList>
            <person name="Okada T."/>
            <person name="Watanabe K."/>
        </authorList>
    </citation>
    <scope>NUCLEOTIDE SEQUENCE [LARGE SCALE GENOMIC DNA]</scope>
</reference>
<feature type="region of interest" description="Disordered" evidence="10">
    <location>
        <begin position="706"/>
        <end position="765"/>
    </location>
</feature>
<dbReference type="Pfam" id="PF15629">
    <property type="entry name" value="Perm-CXXC"/>
    <property type="match status" value="1"/>
</dbReference>
<comment type="caution">
    <text evidence="12">The sequence shown here is derived from an EMBL/GenBank/DDBJ whole genome shotgun (WGS) entry which is preliminary data.</text>
</comment>
<dbReference type="InterPro" id="IPR003265">
    <property type="entry name" value="HhH-GPD_domain"/>
</dbReference>
<evidence type="ECO:0000313" key="12">
    <source>
        <dbReference type="EMBL" id="GAA0164531.1"/>
    </source>
</evidence>
<dbReference type="GO" id="GO:0006284">
    <property type="term" value="P:base-excision repair"/>
    <property type="evidence" value="ECO:0007669"/>
    <property type="project" value="InterPro"/>
</dbReference>
<dbReference type="Pfam" id="PF15628">
    <property type="entry name" value="RRM_DME"/>
    <property type="match status" value="1"/>
</dbReference>
<comment type="similarity">
    <text evidence="3">Belongs to the DNA glycosylase family. DEMETER subfamily.</text>
</comment>
<feature type="compositionally biased region" description="Basic residues" evidence="10">
    <location>
        <begin position="291"/>
        <end position="300"/>
    </location>
</feature>
<feature type="region of interest" description="Disordered" evidence="10">
    <location>
        <begin position="975"/>
        <end position="994"/>
    </location>
</feature>
<dbReference type="GO" id="GO:0003677">
    <property type="term" value="F:DNA binding"/>
    <property type="evidence" value="ECO:0007669"/>
    <property type="project" value="UniProtKB-KW"/>
</dbReference>
<evidence type="ECO:0000256" key="5">
    <source>
        <dbReference type="ARBA" id="ARBA00022723"/>
    </source>
</evidence>
<keyword evidence="4" id="KW-0004">4Fe-4S</keyword>
<dbReference type="SUPFAM" id="SSF48150">
    <property type="entry name" value="DNA-glycosylase"/>
    <property type="match status" value="1"/>
</dbReference>
<evidence type="ECO:0000256" key="1">
    <source>
        <dbReference type="ARBA" id="ARBA00001966"/>
    </source>
</evidence>
<feature type="compositionally biased region" description="Basic residues" evidence="10">
    <location>
        <begin position="734"/>
        <end position="746"/>
    </location>
</feature>
<evidence type="ECO:0000313" key="13">
    <source>
        <dbReference type="Proteomes" id="UP001454036"/>
    </source>
</evidence>
<dbReference type="InterPro" id="IPR028924">
    <property type="entry name" value="Perm-CXXC"/>
</dbReference>
<keyword evidence="7" id="KW-0411">Iron-sulfur</keyword>
<feature type="region of interest" description="Disordered" evidence="10">
    <location>
        <begin position="1502"/>
        <end position="1521"/>
    </location>
</feature>
<accession>A0AAV3QMZ2</accession>
<dbReference type="GO" id="GO:0141166">
    <property type="term" value="P:chromosomal 5-methylcytosine DNA demethylation pathway"/>
    <property type="evidence" value="ECO:0007669"/>
    <property type="project" value="InterPro"/>
</dbReference>
<feature type="domain" description="HhH-GPD" evidence="11">
    <location>
        <begin position="1266"/>
        <end position="1431"/>
    </location>
</feature>
<dbReference type="PANTHER" id="PTHR46213:SF13">
    <property type="entry name" value="DEMETER-LIKE PROTEIN 2-RELATED"/>
    <property type="match status" value="1"/>
</dbReference>
<name>A0AAV3QMZ2_LITER</name>